<name>A0A392NRQ4_9FABA</name>
<dbReference type="PROSITE" id="PS51183">
    <property type="entry name" value="JMJN"/>
    <property type="match status" value="1"/>
</dbReference>
<dbReference type="GO" id="GO:0000785">
    <property type="term" value="C:chromatin"/>
    <property type="evidence" value="ECO:0007669"/>
    <property type="project" value="TreeGrafter"/>
</dbReference>
<keyword evidence="2" id="KW-0489">Methyltransferase</keyword>
<evidence type="ECO:0000259" key="1">
    <source>
        <dbReference type="PROSITE" id="PS51183"/>
    </source>
</evidence>
<gene>
    <name evidence="2" type="ORF">A2U01_0022939</name>
</gene>
<dbReference type="Pfam" id="PF02375">
    <property type="entry name" value="JmjN"/>
    <property type="match status" value="1"/>
</dbReference>
<comment type="caution">
    <text evidence="2">The sequence shown here is derived from an EMBL/GenBank/DDBJ whole genome shotgun (WGS) entry which is preliminary data.</text>
</comment>
<protein>
    <submittedName>
        <fullName evidence="2">Lysine-specific demethylase 5D-like</fullName>
    </submittedName>
</protein>
<dbReference type="GO" id="GO:0032259">
    <property type="term" value="P:methylation"/>
    <property type="evidence" value="ECO:0007669"/>
    <property type="project" value="UniProtKB-KW"/>
</dbReference>
<evidence type="ECO:0000313" key="3">
    <source>
        <dbReference type="Proteomes" id="UP000265520"/>
    </source>
</evidence>
<sequence>MGATNVVKCKRRRMVDKSSITRESSKFDSPDLNWTNMIPECPIYHPSQQEFEHPLVYLQKIAPEASKYGICKIVSPITATNPADYVLMKEKKDFKFETIVQPLRLSKWNEKDMITFSKRGSSEGLSSSDIEKAFWHEMIRGEKGAVEYGVNIEGSVFSCDPDDKLGTSKFNLKVSFYNSYLLNSFLMILKIFNY</sequence>
<dbReference type="GO" id="GO:0005634">
    <property type="term" value="C:nucleus"/>
    <property type="evidence" value="ECO:0007669"/>
    <property type="project" value="TreeGrafter"/>
</dbReference>
<dbReference type="InterPro" id="IPR003349">
    <property type="entry name" value="JmjN"/>
</dbReference>
<feature type="domain" description="JmjN" evidence="1">
    <location>
        <begin position="41"/>
        <end position="82"/>
    </location>
</feature>
<dbReference type="PANTHER" id="PTHR10694">
    <property type="entry name" value="LYSINE-SPECIFIC DEMETHYLASE"/>
    <property type="match status" value="1"/>
</dbReference>
<evidence type="ECO:0000313" key="2">
    <source>
        <dbReference type="EMBL" id="MCI01910.1"/>
    </source>
</evidence>
<dbReference type="SMART" id="SM00545">
    <property type="entry name" value="JmjN"/>
    <property type="match status" value="1"/>
</dbReference>
<dbReference type="GO" id="GO:0010468">
    <property type="term" value="P:regulation of gene expression"/>
    <property type="evidence" value="ECO:0007669"/>
    <property type="project" value="TreeGrafter"/>
</dbReference>
<dbReference type="Proteomes" id="UP000265520">
    <property type="component" value="Unassembled WGS sequence"/>
</dbReference>
<keyword evidence="3" id="KW-1185">Reference proteome</keyword>
<dbReference type="EMBL" id="LXQA010047526">
    <property type="protein sequence ID" value="MCI01910.1"/>
    <property type="molecule type" value="Genomic_DNA"/>
</dbReference>
<reference evidence="2 3" key="1">
    <citation type="journal article" date="2018" name="Front. Plant Sci.">
        <title>Red Clover (Trifolium pratense) and Zigzag Clover (T. medium) - A Picture of Genomic Similarities and Differences.</title>
        <authorList>
            <person name="Dluhosova J."/>
            <person name="Istvanek J."/>
            <person name="Nedelnik J."/>
            <person name="Repkova J."/>
        </authorList>
    </citation>
    <scope>NUCLEOTIDE SEQUENCE [LARGE SCALE GENOMIC DNA]</scope>
    <source>
        <strain evidence="3">cv. 10/8</strain>
        <tissue evidence="2">Leaf</tissue>
    </source>
</reference>
<dbReference type="GO" id="GO:0032452">
    <property type="term" value="F:histone demethylase activity"/>
    <property type="evidence" value="ECO:0007669"/>
    <property type="project" value="TreeGrafter"/>
</dbReference>
<keyword evidence="2" id="KW-0808">Transferase</keyword>
<proteinExistence type="predicted"/>
<dbReference type="Gene3D" id="2.60.120.650">
    <property type="entry name" value="Cupin"/>
    <property type="match status" value="1"/>
</dbReference>
<dbReference type="AlphaFoldDB" id="A0A392NRQ4"/>
<accession>A0A392NRQ4</accession>
<organism evidence="2 3">
    <name type="scientific">Trifolium medium</name>
    <dbReference type="NCBI Taxonomy" id="97028"/>
    <lineage>
        <taxon>Eukaryota</taxon>
        <taxon>Viridiplantae</taxon>
        <taxon>Streptophyta</taxon>
        <taxon>Embryophyta</taxon>
        <taxon>Tracheophyta</taxon>
        <taxon>Spermatophyta</taxon>
        <taxon>Magnoliopsida</taxon>
        <taxon>eudicotyledons</taxon>
        <taxon>Gunneridae</taxon>
        <taxon>Pentapetalae</taxon>
        <taxon>rosids</taxon>
        <taxon>fabids</taxon>
        <taxon>Fabales</taxon>
        <taxon>Fabaceae</taxon>
        <taxon>Papilionoideae</taxon>
        <taxon>50 kb inversion clade</taxon>
        <taxon>NPAAA clade</taxon>
        <taxon>Hologalegina</taxon>
        <taxon>IRL clade</taxon>
        <taxon>Trifolieae</taxon>
        <taxon>Trifolium</taxon>
    </lineage>
</organism>
<dbReference type="PANTHER" id="PTHR10694:SF106">
    <property type="entry name" value="TRANSCRIPTION FACTOR JUMONJI FAMILY PROTEIN"/>
    <property type="match status" value="1"/>
</dbReference>
<dbReference type="GO" id="GO:0008168">
    <property type="term" value="F:methyltransferase activity"/>
    <property type="evidence" value="ECO:0007669"/>
    <property type="project" value="UniProtKB-KW"/>
</dbReference>